<dbReference type="EC" id="1.1.1.169" evidence="3 10"/>
<evidence type="ECO:0000256" key="9">
    <source>
        <dbReference type="ARBA" id="ARBA00048793"/>
    </source>
</evidence>
<evidence type="ECO:0000256" key="1">
    <source>
        <dbReference type="ARBA" id="ARBA00004994"/>
    </source>
</evidence>
<evidence type="ECO:0000256" key="5">
    <source>
        <dbReference type="ARBA" id="ARBA00022655"/>
    </source>
</evidence>
<dbReference type="Gene3D" id="3.40.50.720">
    <property type="entry name" value="NAD(P)-binding Rossmann-like Domain"/>
    <property type="match status" value="1"/>
</dbReference>
<feature type="domain" description="Ketopantoate reductase C-terminal" evidence="12">
    <location>
        <begin position="195"/>
        <end position="317"/>
    </location>
</feature>
<evidence type="ECO:0000259" key="11">
    <source>
        <dbReference type="Pfam" id="PF02558"/>
    </source>
</evidence>
<evidence type="ECO:0000256" key="10">
    <source>
        <dbReference type="RuleBase" id="RU362068"/>
    </source>
</evidence>
<dbReference type="NCBIfam" id="NF005089">
    <property type="entry name" value="PRK06522.1-4"/>
    <property type="match status" value="1"/>
</dbReference>
<comment type="function">
    <text evidence="10">Catalyzes the NADPH-dependent reduction of ketopantoate into pantoic acid.</text>
</comment>
<evidence type="ECO:0000256" key="6">
    <source>
        <dbReference type="ARBA" id="ARBA00022857"/>
    </source>
</evidence>
<dbReference type="EMBL" id="JAAGRN010000001">
    <property type="protein sequence ID" value="NDY81925.1"/>
    <property type="molecule type" value="Genomic_DNA"/>
</dbReference>
<evidence type="ECO:0000256" key="4">
    <source>
        <dbReference type="ARBA" id="ARBA00019465"/>
    </source>
</evidence>
<dbReference type="InterPro" id="IPR003710">
    <property type="entry name" value="ApbA"/>
</dbReference>
<reference evidence="13" key="1">
    <citation type="submission" date="2020-02" db="EMBL/GenBank/DDBJ databases">
        <authorList>
            <person name="Chen W.-M."/>
        </authorList>
    </citation>
    <scope>NUCLEOTIDE SEQUENCE</scope>
    <source>
        <strain evidence="13">NBD-18</strain>
    </source>
</reference>
<dbReference type="InterPro" id="IPR013332">
    <property type="entry name" value="KPR_N"/>
</dbReference>
<sequence>MRLCIFGTGAVGGHLAARFISAAKDEVSVIARGAQLQAIRTNGITLQYGDTVFTGHPAHATDDPDELTPQDVIIVTLKAQAIPTVVESIEKLLSPTGVVIFAINGIPWWWNFGLPVDQKPLPLLDPDASLWTRLRKRTLGCVIYSPNEVTRPGVVLGAPGDRWMIGEPDGSETQRLSDVIALFERANIKGIATCDIRKEVWKKLVINAGLNPLAALTRLPTAQMTSNESVRQQMKDVMREVLEIAAASGTDLRDTTDLDEMVAPKKRPGSLRASMLQDVLAGRSLEIEAIIGQVVEFAHELKVPAPKCELLLGLTRGLDQSLHAV</sequence>
<keyword evidence="5 10" id="KW-0566">Pantothenate biosynthesis</keyword>
<keyword evidence="7 10" id="KW-0560">Oxidoreductase</keyword>
<accession>A0A6B2R3B5</accession>
<dbReference type="SUPFAM" id="SSF48179">
    <property type="entry name" value="6-phosphogluconate dehydrogenase C-terminal domain-like"/>
    <property type="match status" value="1"/>
</dbReference>
<dbReference type="PANTHER" id="PTHR21708">
    <property type="entry name" value="PROBABLE 2-DEHYDROPANTOATE 2-REDUCTASE"/>
    <property type="match status" value="1"/>
</dbReference>
<dbReference type="AlphaFoldDB" id="A0A6B2R3B5"/>
<comment type="similarity">
    <text evidence="2 10">Belongs to the ketopantoate reductase family.</text>
</comment>
<dbReference type="InterPro" id="IPR013752">
    <property type="entry name" value="KPA_reductase"/>
</dbReference>
<dbReference type="Gene3D" id="1.10.1040.10">
    <property type="entry name" value="N-(1-d-carboxylethyl)-l-norvaline Dehydrogenase, domain 2"/>
    <property type="match status" value="1"/>
</dbReference>
<dbReference type="SUPFAM" id="SSF51735">
    <property type="entry name" value="NAD(P)-binding Rossmann-fold domains"/>
    <property type="match status" value="1"/>
</dbReference>
<dbReference type="InterPro" id="IPR051402">
    <property type="entry name" value="KPR-Related"/>
</dbReference>
<keyword evidence="6 10" id="KW-0521">NADP</keyword>
<evidence type="ECO:0000256" key="3">
    <source>
        <dbReference type="ARBA" id="ARBA00013014"/>
    </source>
</evidence>
<dbReference type="GO" id="GO:0005737">
    <property type="term" value="C:cytoplasm"/>
    <property type="evidence" value="ECO:0007669"/>
    <property type="project" value="TreeGrafter"/>
</dbReference>
<dbReference type="RefSeq" id="WP_163651214.1">
    <property type="nucleotide sequence ID" value="NZ_JAAGRN010000001.1"/>
</dbReference>
<proteinExistence type="inferred from homology"/>
<comment type="caution">
    <text evidence="13">The sequence shown here is derived from an EMBL/GenBank/DDBJ whole genome shotgun (WGS) entry which is preliminary data.</text>
</comment>
<organism evidence="13">
    <name type="scientific">Sheuella amnicola</name>
    <dbReference type="NCBI Taxonomy" id="2707330"/>
    <lineage>
        <taxon>Bacteria</taxon>
        <taxon>Pseudomonadati</taxon>
        <taxon>Pseudomonadota</taxon>
        <taxon>Betaproteobacteria</taxon>
        <taxon>Burkholderiales</taxon>
        <taxon>Alcaligenaceae</taxon>
        <taxon>Sheuella</taxon>
    </lineage>
</organism>
<dbReference type="Pfam" id="PF02558">
    <property type="entry name" value="ApbA"/>
    <property type="match status" value="1"/>
</dbReference>
<feature type="domain" description="Ketopantoate reductase N-terminal" evidence="11">
    <location>
        <begin position="4"/>
        <end position="106"/>
    </location>
</feature>
<evidence type="ECO:0000256" key="8">
    <source>
        <dbReference type="ARBA" id="ARBA00032024"/>
    </source>
</evidence>
<dbReference type="Pfam" id="PF08546">
    <property type="entry name" value="ApbA_C"/>
    <property type="match status" value="1"/>
</dbReference>
<dbReference type="InterPro" id="IPR036291">
    <property type="entry name" value="NAD(P)-bd_dom_sf"/>
</dbReference>
<evidence type="ECO:0000259" key="12">
    <source>
        <dbReference type="Pfam" id="PF08546"/>
    </source>
</evidence>
<evidence type="ECO:0000256" key="2">
    <source>
        <dbReference type="ARBA" id="ARBA00007870"/>
    </source>
</evidence>
<evidence type="ECO:0000313" key="13">
    <source>
        <dbReference type="EMBL" id="NDY81925.1"/>
    </source>
</evidence>
<dbReference type="InterPro" id="IPR013328">
    <property type="entry name" value="6PGD_dom2"/>
</dbReference>
<dbReference type="InterPro" id="IPR008927">
    <property type="entry name" value="6-PGluconate_DH-like_C_sf"/>
</dbReference>
<dbReference type="PANTHER" id="PTHR21708:SF45">
    <property type="entry name" value="2-DEHYDROPANTOATE 2-REDUCTASE"/>
    <property type="match status" value="1"/>
</dbReference>
<protein>
    <recommendedName>
        <fullName evidence="4 10">2-dehydropantoate 2-reductase</fullName>
        <ecNumber evidence="3 10">1.1.1.169</ecNumber>
    </recommendedName>
    <alternativeName>
        <fullName evidence="8 10">Ketopantoate reductase</fullName>
    </alternativeName>
</protein>
<dbReference type="NCBIfam" id="TIGR00745">
    <property type="entry name" value="apbA_panE"/>
    <property type="match status" value="1"/>
</dbReference>
<dbReference type="UniPathway" id="UPA00028">
    <property type="reaction ID" value="UER00004"/>
</dbReference>
<dbReference type="FunFam" id="1.10.1040.10:FF:000017">
    <property type="entry name" value="2-dehydropantoate 2-reductase"/>
    <property type="match status" value="1"/>
</dbReference>
<gene>
    <name evidence="13" type="ORF">G3I67_01655</name>
</gene>
<dbReference type="GO" id="GO:0008677">
    <property type="term" value="F:2-dehydropantoate 2-reductase activity"/>
    <property type="evidence" value="ECO:0007669"/>
    <property type="project" value="UniProtKB-EC"/>
</dbReference>
<dbReference type="GO" id="GO:0015940">
    <property type="term" value="P:pantothenate biosynthetic process"/>
    <property type="evidence" value="ECO:0007669"/>
    <property type="project" value="UniProtKB-UniPathway"/>
</dbReference>
<comment type="catalytic activity">
    <reaction evidence="9 10">
        <text>(R)-pantoate + NADP(+) = 2-dehydropantoate + NADPH + H(+)</text>
        <dbReference type="Rhea" id="RHEA:16233"/>
        <dbReference type="ChEBI" id="CHEBI:11561"/>
        <dbReference type="ChEBI" id="CHEBI:15378"/>
        <dbReference type="ChEBI" id="CHEBI:15980"/>
        <dbReference type="ChEBI" id="CHEBI:57783"/>
        <dbReference type="ChEBI" id="CHEBI:58349"/>
        <dbReference type="EC" id="1.1.1.169"/>
    </reaction>
</comment>
<evidence type="ECO:0000256" key="7">
    <source>
        <dbReference type="ARBA" id="ARBA00023002"/>
    </source>
</evidence>
<name>A0A6B2R3B5_9BURK</name>
<comment type="pathway">
    <text evidence="1 10">Cofactor biosynthesis; (R)-pantothenate biosynthesis; (R)-pantoate from 3-methyl-2-oxobutanoate: step 2/2.</text>
</comment>